<dbReference type="AlphaFoldDB" id="A0A0S8FTN4"/>
<dbReference type="Proteomes" id="UP000051373">
    <property type="component" value="Unassembled WGS sequence"/>
</dbReference>
<comment type="caution">
    <text evidence="2">The sequence shown here is derived from an EMBL/GenBank/DDBJ whole genome shotgun (WGS) entry which is preliminary data.</text>
</comment>
<dbReference type="EMBL" id="LJUJ01000005">
    <property type="protein sequence ID" value="KPK64104.1"/>
    <property type="molecule type" value="Genomic_DNA"/>
</dbReference>
<protein>
    <submittedName>
        <fullName evidence="2">Uncharacterized protein</fullName>
    </submittedName>
</protein>
<dbReference type="STRING" id="1703779.AMJ83_03645"/>
<keyword evidence="1" id="KW-0812">Transmembrane</keyword>
<evidence type="ECO:0000256" key="1">
    <source>
        <dbReference type="SAM" id="Phobius"/>
    </source>
</evidence>
<evidence type="ECO:0000313" key="2">
    <source>
        <dbReference type="EMBL" id="KPK64104.1"/>
    </source>
</evidence>
<proteinExistence type="predicted"/>
<organism evidence="2 3">
    <name type="scientific">candidate division WOR_3 bacterium SM23_42</name>
    <dbReference type="NCBI Taxonomy" id="1703779"/>
    <lineage>
        <taxon>Bacteria</taxon>
        <taxon>Bacteria division WOR-3</taxon>
    </lineage>
</organism>
<accession>A0A0S8FTN4</accession>
<keyword evidence="1" id="KW-1133">Transmembrane helix</keyword>
<keyword evidence="1" id="KW-0472">Membrane</keyword>
<feature type="transmembrane region" description="Helical" evidence="1">
    <location>
        <begin position="257"/>
        <end position="275"/>
    </location>
</feature>
<name>A0A0S8FTN4_UNCW3</name>
<gene>
    <name evidence="2" type="ORF">AMJ83_03645</name>
</gene>
<sequence length="284" mass="31311">MKILESLTKIPRQIIFLVIALAVAGPLIIPIGIPVNVMPQTQKLFNAMEELGPESKPVLISCDFDPQSLPELYPMLLAIMRQCYARDVKVVLMALWPQGTSMVELAFEELTAEFTKEYGVDYAFLGYKVGAAAVLLGMGENIESVFPNDFYGTPTNSLPLMSSVKNYKDISLVVTLSTGDPGWRFWLLYAQARYGARLGVGVTAVSAADVYPYVETGQVIGLLSGMKGASEYETLVSQKQYSRGILRASQGMDAQSLGHLFIMIFILIGNIGYFIQQRSRKVQK</sequence>
<evidence type="ECO:0000313" key="3">
    <source>
        <dbReference type="Proteomes" id="UP000051373"/>
    </source>
</evidence>
<feature type="transmembrane region" description="Helical" evidence="1">
    <location>
        <begin position="14"/>
        <end position="33"/>
    </location>
</feature>
<reference evidence="2 3" key="1">
    <citation type="journal article" date="2015" name="Microbiome">
        <title>Genomic resolution of linkages in carbon, nitrogen, and sulfur cycling among widespread estuary sediment bacteria.</title>
        <authorList>
            <person name="Baker B.J."/>
            <person name="Lazar C.S."/>
            <person name="Teske A.P."/>
            <person name="Dick G.J."/>
        </authorList>
    </citation>
    <scope>NUCLEOTIDE SEQUENCE [LARGE SCALE GENOMIC DNA]</scope>
    <source>
        <strain evidence="2">SM23_42</strain>
    </source>
</reference>